<gene>
    <name evidence="3" type="ORF">IV88_GL000750</name>
</gene>
<dbReference type="GO" id="GO:0019854">
    <property type="term" value="P:L-ascorbic acid catabolic process"/>
    <property type="evidence" value="ECO:0007669"/>
    <property type="project" value="TreeGrafter"/>
</dbReference>
<dbReference type="PATRIC" id="fig|480391.4.peg.761"/>
<proteinExistence type="predicted"/>
<sequence>MKLQLALNDISLVDALDLAKHISNYVDIFEIGSPFIIEEGMNAVRQFRKSFPNKQILADTKIVDAGQYEAGLAFKAGADYCTVVGITVELTIKKCIKSANTFKKIFF</sequence>
<dbReference type="RefSeq" id="WP_236698611.1">
    <property type="nucleotide sequence ID" value="NZ_BJZZ01000021.1"/>
</dbReference>
<accession>A0A0R2NG21</accession>
<dbReference type="InterPro" id="IPR011060">
    <property type="entry name" value="RibuloseP-bd_barrel"/>
</dbReference>
<dbReference type="PANTHER" id="PTHR35039">
    <property type="entry name" value="3-KETO-L-GULONATE-6-PHOSPHATE DECARBOXYLASE SGBH-RELATED"/>
    <property type="match status" value="1"/>
</dbReference>
<name>A0A0R2NG21_9LACO</name>
<dbReference type="SUPFAM" id="SSF51366">
    <property type="entry name" value="Ribulose-phoshate binding barrel"/>
    <property type="match status" value="1"/>
</dbReference>
<dbReference type="EMBL" id="JQCQ01000022">
    <property type="protein sequence ID" value="KRO24767.1"/>
    <property type="molecule type" value="Genomic_DNA"/>
</dbReference>
<dbReference type="Gene3D" id="3.20.20.70">
    <property type="entry name" value="Aldolase class I"/>
    <property type="match status" value="1"/>
</dbReference>
<dbReference type="AlphaFoldDB" id="A0A0R2NG21"/>
<organism evidence="3 4">
    <name type="scientific">Pediococcus argentinicus</name>
    <dbReference type="NCBI Taxonomy" id="480391"/>
    <lineage>
        <taxon>Bacteria</taxon>
        <taxon>Bacillati</taxon>
        <taxon>Bacillota</taxon>
        <taxon>Bacilli</taxon>
        <taxon>Lactobacillales</taxon>
        <taxon>Lactobacillaceae</taxon>
        <taxon>Pediococcus</taxon>
    </lineage>
</organism>
<evidence type="ECO:0000259" key="2">
    <source>
        <dbReference type="Pfam" id="PF00215"/>
    </source>
</evidence>
<feature type="domain" description="Orotidine 5'-phosphate decarboxylase" evidence="2">
    <location>
        <begin position="1"/>
        <end position="105"/>
    </location>
</feature>
<dbReference type="Proteomes" id="UP000051249">
    <property type="component" value="Unassembled WGS sequence"/>
</dbReference>
<dbReference type="GO" id="GO:0006207">
    <property type="term" value="P:'de novo' pyrimidine nucleobase biosynthetic process"/>
    <property type="evidence" value="ECO:0007669"/>
    <property type="project" value="InterPro"/>
</dbReference>
<dbReference type="GO" id="GO:0004590">
    <property type="term" value="F:orotidine-5'-phosphate decarboxylase activity"/>
    <property type="evidence" value="ECO:0007669"/>
    <property type="project" value="InterPro"/>
</dbReference>
<dbReference type="InterPro" id="IPR001754">
    <property type="entry name" value="OMPdeCOase_dom"/>
</dbReference>
<protein>
    <submittedName>
        <fullName evidence="3">3-hexulose-6-phosphate synthase</fullName>
    </submittedName>
</protein>
<keyword evidence="1" id="KW-0456">Lyase</keyword>
<dbReference type="InterPro" id="IPR013785">
    <property type="entry name" value="Aldolase_TIM"/>
</dbReference>
<reference evidence="3 4" key="1">
    <citation type="journal article" date="2015" name="Genome Announc.">
        <title>Expanding the biotechnology potential of lactobacilli through comparative genomics of 213 strains and associated genera.</title>
        <authorList>
            <person name="Sun Z."/>
            <person name="Harris H.M."/>
            <person name="McCann A."/>
            <person name="Guo C."/>
            <person name="Argimon S."/>
            <person name="Zhang W."/>
            <person name="Yang X."/>
            <person name="Jeffery I.B."/>
            <person name="Cooney J.C."/>
            <person name="Kagawa T.F."/>
            <person name="Liu W."/>
            <person name="Song Y."/>
            <person name="Salvetti E."/>
            <person name="Wrobel A."/>
            <person name="Rasinkangas P."/>
            <person name="Parkhill J."/>
            <person name="Rea M.C."/>
            <person name="O'Sullivan O."/>
            <person name="Ritari J."/>
            <person name="Douillard F.P."/>
            <person name="Paul Ross R."/>
            <person name="Yang R."/>
            <person name="Briner A.E."/>
            <person name="Felis G.E."/>
            <person name="de Vos W.M."/>
            <person name="Barrangou R."/>
            <person name="Klaenhammer T.R."/>
            <person name="Caufield P.W."/>
            <person name="Cui Y."/>
            <person name="Zhang H."/>
            <person name="O'Toole P.W."/>
        </authorList>
    </citation>
    <scope>NUCLEOTIDE SEQUENCE [LARGE SCALE GENOMIC DNA]</scope>
    <source>
        <strain evidence="3 4">DSM 23026</strain>
    </source>
</reference>
<evidence type="ECO:0000313" key="3">
    <source>
        <dbReference type="EMBL" id="KRO24767.1"/>
    </source>
</evidence>
<dbReference type="Pfam" id="PF00215">
    <property type="entry name" value="OMPdecase"/>
    <property type="match status" value="1"/>
</dbReference>
<dbReference type="GO" id="GO:0033982">
    <property type="term" value="F:3-dehydro-L-gulonate-6-phosphate decarboxylase activity"/>
    <property type="evidence" value="ECO:0007669"/>
    <property type="project" value="TreeGrafter"/>
</dbReference>
<evidence type="ECO:0000313" key="4">
    <source>
        <dbReference type="Proteomes" id="UP000051249"/>
    </source>
</evidence>
<comment type="caution">
    <text evidence="3">The sequence shown here is derived from an EMBL/GenBank/DDBJ whole genome shotgun (WGS) entry which is preliminary data.</text>
</comment>
<evidence type="ECO:0000256" key="1">
    <source>
        <dbReference type="ARBA" id="ARBA00023239"/>
    </source>
</evidence>
<keyword evidence="4" id="KW-1185">Reference proteome</keyword>
<dbReference type="PANTHER" id="PTHR35039:SF3">
    <property type="entry name" value="3-KETO-L-GULONATE-6-PHOSPHATE DECARBOXYLASE SGBH-RELATED"/>
    <property type="match status" value="1"/>
</dbReference>